<keyword evidence="6" id="KW-0833">Ubl conjugation pathway</keyword>
<dbReference type="PANTHER" id="PTHR22937">
    <property type="entry name" value="E3 UBIQUITIN-PROTEIN LIGASE RNF165"/>
    <property type="match status" value="1"/>
</dbReference>
<evidence type="ECO:0000256" key="4">
    <source>
        <dbReference type="ARBA" id="ARBA00022723"/>
    </source>
</evidence>
<keyword evidence="3" id="KW-0808">Transferase</keyword>
<evidence type="ECO:0000256" key="3">
    <source>
        <dbReference type="ARBA" id="ARBA00022679"/>
    </source>
</evidence>
<dbReference type="AlphaFoldDB" id="A0ABD3FH96"/>
<comment type="catalytic activity">
    <reaction evidence="1">
        <text>S-ubiquitinyl-[E2 ubiquitin-conjugating enzyme]-L-cysteine + [acceptor protein]-L-lysine = [E2 ubiquitin-conjugating enzyme]-L-cysteine + N(6)-ubiquitinyl-[acceptor protein]-L-lysine.</text>
        <dbReference type="EC" id="2.3.2.27"/>
    </reaction>
</comment>
<protein>
    <recommendedName>
        <fullName evidence="2">RING-type E3 ubiquitin transferase</fullName>
        <ecNumber evidence="2">2.3.2.27</ecNumber>
    </recommendedName>
</protein>
<evidence type="ECO:0000256" key="2">
    <source>
        <dbReference type="ARBA" id="ARBA00012483"/>
    </source>
</evidence>
<evidence type="ECO:0000259" key="9">
    <source>
        <dbReference type="PROSITE" id="PS50089"/>
    </source>
</evidence>
<evidence type="ECO:0000256" key="5">
    <source>
        <dbReference type="ARBA" id="ARBA00022771"/>
    </source>
</evidence>
<dbReference type="GO" id="GO:0061630">
    <property type="term" value="F:ubiquitin protein ligase activity"/>
    <property type="evidence" value="ECO:0007669"/>
    <property type="project" value="UniProtKB-EC"/>
</dbReference>
<dbReference type="Proteomes" id="UP001632037">
    <property type="component" value="Unassembled WGS sequence"/>
</dbReference>
<dbReference type="InterPro" id="IPR013083">
    <property type="entry name" value="Znf_RING/FYVE/PHD"/>
</dbReference>
<keyword evidence="7" id="KW-0862">Zinc</keyword>
<keyword evidence="11" id="KW-1185">Reference proteome</keyword>
<evidence type="ECO:0000256" key="1">
    <source>
        <dbReference type="ARBA" id="ARBA00000900"/>
    </source>
</evidence>
<gene>
    <name evidence="10" type="ORF">V7S43_009700</name>
</gene>
<evidence type="ECO:0000256" key="8">
    <source>
        <dbReference type="PROSITE-ProRule" id="PRU00175"/>
    </source>
</evidence>
<dbReference type="Gene3D" id="3.30.40.10">
    <property type="entry name" value="Zinc/RING finger domain, C3HC4 (zinc finger)"/>
    <property type="match status" value="1"/>
</dbReference>
<dbReference type="PROSITE" id="PS50089">
    <property type="entry name" value="ZF_RING_2"/>
    <property type="match status" value="1"/>
</dbReference>
<evidence type="ECO:0000256" key="6">
    <source>
        <dbReference type="ARBA" id="ARBA00022786"/>
    </source>
</evidence>
<evidence type="ECO:0000313" key="10">
    <source>
        <dbReference type="EMBL" id="KAL3665066.1"/>
    </source>
</evidence>
<dbReference type="SMART" id="SM00184">
    <property type="entry name" value="RING"/>
    <property type="match status" value="1"/>
</dbReference>
<dbReference type="InterPro" id="IPR045191">
    <property type="entry name" value="MBR1/2-like"/>
</dbReference>
<name>A0ABD3FH96_9STRA</name>
<dbReference type="EMBL" id="JBIMZQ010000021">
    <property type="protein sequence ID" value="KAL3665066.1"/>
    <property type="molecule type" value="Genomic_DNA"/>
</dbReference>
<dbReference type="SUPFAM" id="SSF57850">
    <property type="entry name" value="RING/U-box"/>
    <property type="match status" value="1"/>
</dbReference>
<dbReference type="InterPro" id="IPR001841">
    <property type="entry name" value="Znf_RING"/>
</dbReference>
<accession>A0ABD3FH96</accession>
<dbReference type="GO" id="GO:0008270">
    <property type="term" value="F:zinc ion binding"/>
    <property type="evidence" value="ECO:0007669"/>
    <property type="project" value="UniProtKB-KW"/>
</dbReference>
<sequence length="147" mass="16436">MEHRTRRRPRPLGLEAPAKECLAQRIASAVALSLQRNRRESGSGGLPGDVTGKRGMLASRLRLARQNVVDMTAYLRRREAETAASVEEQAQVSCCNADVNVCVICLDGNLDEREVEALPCGHVFHARCITQWLLYRRVCPVDRRPVD</sequence>
<keyword evidence="4" id="KW-0479">Metal-binding</keyword>
<reference evidence="10 11" key="1">
    <citation type="submission" date="2024-09" db="EMBL/GenBank/DDBJ databases">
        <title>Genome sequencing and assembly of Phytophthora oleae, isolate VK10A, causative agent of rot of olive drupes.</title>
        <authorList>
            <person name="Conti Taguali S."/>
            <person name="Riolo M."/>
            <person name="La Spada F."/>
            <person name="Cacciola S.O."/>
            <person name="Dionisio G."/>
        </authorList>
    </citation>
    <scope>NUCLEOTIDE SEQUENCE [LARGE SCALE GENOMIC DNA]</scope>
    <source>
        <strain evidence="10 11">VK10A</strain>
    </source>
</reference>
<comment type="caution">
    <text evidence="10">The sequence shown here is derived from an EMBL/GenBank/DDBJ whole genome shotgun (WGS) entry which is preliminary data.</text>
</comment>
<dbReference type="Pfam" id="PF13639">
    <property type="entry name" value="zf-RING_2"/>
    <property type="match status" value="1"/>
</dbReference>
<evidence type="ECO:0000256" key="7">
    <source>
        <dbReference type="ARBA" id="ARBA00022833"/>
    </source>
</evidence>
<feature type="domain" description="RING-type" evidence="9">
    <location>
        <begin position="102"/>
        <end position="143"/>
    </location>
</feature>
<proteinExistence type="predicted"/>
<dbReference type="PANTHER" id="PTHR22937:SF65">
    <property type="entry name" value="E3 UBIQUITIN-PROTEIN LIGASE ARK2C"/>
    <property type="match status" value="1"/>
</dbReference>
<keyword evidence="5 8" id="KW-0863">Zinc-finger</keyword>
<organism evidence="10 11">
    <name type="scientific">Phytophthora oleae</name>
    <dbReference type="NCBI Taxonomy" id="2107226"/>
    <lineage>
        <taxon>Eukaryota</taxon>
        <taxon>Sar</taxon>
        <taxon>Stramenopiles</taxon>
        <taxon>Oomycota</taxon>
        <taxon>Peronosporomycetes</taxon>
        <taxon>Peronosporales</taxon>
        <taxon>Peronosporaceae</taxon>
        <taxon>Phytophthora</taxon>
    </lineage>
</organism>
<evidence type="ECO:0000313" key="11">
    <source>
        <dbReference type="Proteomes" id="UP001632037"/>
    </source>
</evidence>
<dbReference type="EC" id="2.3.2.27" evidence="2"/>